<dbReference type="InterPro" id="IPR011051">
    <property type="entry name" value="RmlC_Cupin_sf"/>
</dbReference>
<dbReference type="STRING" id="673521.SAMN05660991_00071"/>
<dbReference type="PANTHER" id="PTHR12918:SF1">
    <property type="entry name" value="CYSTEINE DIOXYGENASE TYPE 1"/>
    <property type="match status" value="1"/>
</dbReference>
<dbReference type="CDD" id="cd10548">
    <property type="entry name" value="cupin_CDO"/>
    <property type="match status" value="1"/>
</dbReference>
<dbReference type="Pfam" id="PF05995">
    <property type="entry name" value="CDO_I"/>
    <property type="match status" value="1"/>
</dbReference>
<evidence type="ECO:0000256" key="3">
    <source>
        <dbReference type="ARBA" id="ARBA00022964"/>
    </source>
</evidence>
<keyword evidence="5 6" id="KW-0408">Iron</keyword>
<dbReference type="OrthoDB" id="4217976at2"/>
<keyword evidence="4" id="KW-0560">Oxidoreductase</keyword>
<gene>
    <name evidence="8" type="ORF">SAMN05660991_00071</name>
</gene>
<organism evidence="8 9">
    <name type="scientific">Trujillonella endophytica</name>
    <dbReference type="NCBI Taxonomy" id="673521"/>
    <lineage>
        <taxon>Bacteria</taxon>
        <taxon>Bacillati</taxon>
        <taxon>Actinomycetota</taxon>
        <taxon>Actinomycetes</taxon>
        <taxon>Geodermatophilales</taxon>
        <taxon>Geodermatophilaceae</taxon>
        <taxon>Trujillonella</taxon>
    </lineage>
</organism>
<dbReference type="InterPro" id="IPR014710">
    <property type="entry name" value="RmlC-like_jellyroll"/>
</dbReference>
<evidence type="ECO:0000256" key="7">
    <source>
        <dbReference type="SAM" id="MobiDB-lite"/>
    </source>
</evidence>
<evidence type="ECO:0000256" key="1">
    <source>
        <dbReference type="ARBA" id="ARBA00006622"/>
    </source>
</evidence>
<dbReference type="SUPFAM" id="SSF51182">
    <property type="entry name" value="RmlC-like cupins"/>
    <property type="match status" value="1"/>
</dbReference>
<keyword evidence="9" id="KW-1185">Reference proteome</keyword>
<dbReference type="EMBL" id="FOEE01000001">
    <property type="protein sequence ID" value="SEO39070.1"/>
    <property type="molecule type" value="Genomic_DNA"/>
</dbReference>
<reference evidence="9" key="1">
    <citation type="submission" date="2016-10" db="EMBL/GenBank/DDBJ databases">
        <authorList>
            <person name="Varghese N."/>
            <person name="Submissions S."/>
        </authorList>
    </citation>
    <scope>NUCLEOTIDE SEQUENCE [LARGE SCALE GENOMIC DNA]</scope>
    <source>
        <strain evidence="9">DSM 45413</strain>
    </source>
</reference>
<dbReference type="AlphaFoldDB" id="A0A1H8PAU9"/>
<dbReference type="Gene3D" id="2.60.120.10">
    <property type="entry name" value="Jelly Rolls"/>
    <property type="match status" value="1"/>
</dbReference>
<comment type="similarity">
    <text evidence="1">Belongs to the cysteine dioxygenase family.</text>
</comment>
<feature type="binding site" evidence="6">
    <location>
        <position position="104"/>
    </location>
    <ligand>
        <name>Fe cation</name>
        <dbReference type="ChEBI" id="CHEBI:24875"/>
        <note>catalytic</note>
    </ligand>
</feature>
<feature type="binding site" evidence="6">
    <location>
        <position position="153"/>
    </location>
    <ligand>
        <name>Fe cation</name>
        <dbReference type="ChEBI" id="CHEBI:24875"/>
        <note>catalytic</note>
    </ligand>
</feature>
<dbReference type="GO" id="GO:0008198">
    <property type="term" value="F:ferrous iron binding"/>
    <property type="evidence" value="ECO:0007669"/>
    <property type="project" value="TreeGrafter"/>
</dbReference>
<keyword evidence="3 8" id="KW-0223">Dioxygenase</keyword>
<protein>
    <submittedName>
        <fullName evidence="8">Cysteine dioxygenase type I</fullName>
    </submittedName>
</protein>
<proteinExistence type="inferred from homology"/>
<sequence>MPSPAVLSPAPALAAPTGTATRPRPSLVPPIRRAGVPALAAALAAAADRWLHLVEYRPDSRWTHLLPSADAAAVLDPSLHRELAAAEVWLLSWLPGQGTPLHDHGRSAGAFAVVRGSLTERVVAPGRPGRPGRESTAELTGGSVRSFGAHYVHQVTNSAPVPAISVHVYAPRLTEMNTYSFAGDRLDRTGTEQAGVDW</sequence>
<evidence type="ECO:0000256" key="4">
    <source>
        <dbReference type="ARBA" id="ARBA00023002"/>
    </source>
</evidence>
<evidence type="ECO:0000256" key="2">
    <source>
        <dbReference type="ARBA" id="ARBA00022723"/>
    </source>
</evidence>
<feature type="region of interest" description="Disordered" evidence="7">
    <location>
        <begin position="1"/>
        <end position="26"/>
    </location>
</feature>
<evidence type="ECO:0000256" key="5">
    <source>
        <dbReference type="ARBA" id="ARBA00023004"/>
    </source>
</evidence>
<dbReference type="PANTHER" id="PTHR12918">
    <property type="entry name" value="CYSTEINE DIOXYGENASE"/>
    <property type="match status" value="1"/>
</dbReference>
<dbReference type="RefSeq" id="WP_091938986.1">
    <property type="nucleotide sequence ID" value="NZ_FOEE01000001.1"/>
</dbReference>
<evidence type="ECO:0000313" key="9">
    <source>
        <dbReference type="Proteomes" id="UP000198960"/>
    </source>
</evidence>
<evidence type="ECO:0000256" key="6">
    <source>
        <dbReference type="PIRSR" id="PIRSR610300-51"/>
    </source>
</evidence>
<keyword evidence="2 6" id="KW-0479">Metal-binding</keyword>
<name>A0A1H8PAU9_9ACTN</name>
<evidence type="ECO:0000313" key="8">
    <source>
        <dbReference type="EMBL" id="SEO39070.1"/>
    </source>
</evidence>
<dbReference type="InterPro" id="IPR010300">
    <property type="entry name" value="CDO_1"/>
</dbReference>
<dbReference type="GO" id="GO:0016702">
    <property type="term" value="F:oxidoreductase activity, acting on single donors with incorporation of molecular oxygen, incorporation of two atoms of oxygen"/>
    <property type="evidence" value="ECO:0007669"/>
    <property type="project" value="InterPro"/>
</dbReference>
<dbReference type="Proteomes" id="UP000198960">
    <property type="component" value="Unassembled WGS sequence"/>
</dbReference>
<feature type="compositionally biased region" description="Low complexity" evidence="7">
    <location>
        <begin position="1"/>
        <end position="25"/>
    </location>
</feature>
<accession>A0A1H8PAU9</accession>
<feature type="binding site" evidence="6">
    <location>
        <position position="102"/>
    </location>
    <ligand>
        <name>Fe cation</name>
        <dbReference type="ChEBI" id="CHEBI:24875"/>
        <note>catalytic</note>
    </ligand>
</feature>